<keyword evidence="1" id="KW-0732">Signal</keyword>
<feature type="chain" id="PRO_5044075799" evidence="1">
    <location>
        <begin position="20"/>
        <end position="342"/>
    </location>
</feature>
<comment type="caution">
    <text evidence="2">The sequence shown here is derived from an EMBL/GenBank/DDBJ whole genome shotgun (WGS) entry which is preliminary data.</text>
</comment>
<feature type="signal peptide" evidence="1">
    <location>
        <begin position="1"/>
        <end position="19"/>
    </location>
</feature>
<dbReference type="OrthoDB" id="2427501at2759"/>
<dbReference type="Proteomes" id="UP000266861">
    <property type="component" value="Unassembled WGS sequence"/>
</dbReference>
<reference evidence="2 4" key="1">
    <citation type="submission" date="2018-08" db="EMBL/GenBank/DDBJ databases">
        <title>Genome and evolution of the arbuscular mycorrhizal fungus Diversispora epigaea (formerly Glomus versiforme) and its bacterial endosymbionts.</title>
        <authorList>
            <person name="Sun X."/>
            <person name="Fei Z."/>
            <person name="Harrison M."/>
        </authorList>
    </citation>
    <scope>NUCLEOTIDE SEQUENCE [LARGE SCALE GENOMIC DNA]</scope>
    <source>
        <strain evidence="2 4">IT104</strain>
    </source>
</reference>
<protein>
    <submittedName>
        <fullName evidence="2">Uncharacterized protein</fullName>
    </submittedName>
</protein>
<evidence type="ECO:0000256" key="1">
    <source>
        <dbReference type="SAM" id="SignalP"/>
    </source>
</evidence>
<dbReference type="EMBL" id="PQFF01000133">
    <property type="protein sequence ID" value="RHZ79693.1"/>
    <property type="molecule type" value="Genomic_DNA"/>
</dbReference>
<dbReference type="EMBL" id="PQFF01000133">
    <property type="protein sequence ID" value="RHZ79691.1"/>
    <property type="molecule type" value="Genomic_DNA"/>
</dbReference>
<evidence type="ECO:0000313" key="3">
    <source>
        <dbReference type="EMBL" id="RHZ79693.1"/>
    </source>
</evidence>
<organism evidence="2 4">
    <name type="scientific">Diversispora epigaea</name>
    <dbReference type="NCBI Taxonomy" id="1348612"/>
    <lineage>
        <taxon>Eukaryota</taxon>
        <taxon>Fungi</taxon>
        <taxon>Fungi incertae sedis</taxon>
        <taxon>Mucoromycota</taxon>
        <taxon>Glomeromycotina</taxon>
        <taxon>Glomeromycetes</taxon>
        <taxon>Diversisporales</taxon>
        <taxon>Diversisporaceae</taxon>
        <taxon>Diversispora</taxon>
    </lineage>
</organism>
<evidence type="ECO:0000313" key="2">
    <source>
        <dbReference type="EMBL" id="RHZ79691.1"/>
    </source>
</evidence>
<name>A0A397IUR7_9GLOM</name>
<dbReference type="AlphaFoldDB" id="A0A397IUR7"/>
<gene>
    <name evidence="3" type="ORF">Glove_142g13</name>
    <name evidence="2" type="ORF">Glove_142g15</name>
</gene>
<keyword evidence="4" id="KW-1185">Reference proteome</keyword>
<sequence length="342" mass="40285">MKNLISLLLELASILRIEQIPYWKNNNSASIAEVTTLIKEFNGVGIREITDRIGIIFFGKDLKIEKDLIFNWQENLISCKFCVLKKSIKEINETITEIAIKRTLTEIKNIINYVSTIKICNFEQVVKLRGTYLVRNEKNSDKIHEPFAILENQGQPDESYRRIDCYFVLPLKTIYASQEILTEKIKLQRKKITSQNKIIHSLQIKFQQKIKEEKEKVSTELDQIIQKVTNKIKKNEIDISSLNPIFQEFIKIQSEKKNRVRYHPIQGDYAAYEIVKSIIKLPSISTTSVNFFKRKPSKSFTSITFEYLQYKRNIYEGYWYRKPSFLLIKRNTPKVIDIDNLQ</sequence>
<accession>A0A397IUR7</accession>
<evidence type="ECO:0000313" key="4">
    <source>
        <dbReference type="Proteomes" id="UP000266861"/>
    </source>
</evidence>
<proteinExistence type="predicted"/>